<name>A0A1W0WMF0_HYPEX</name>
<protein>
    <submittedName>
        <fullName evidence="2">Uncharacterized protein</fullName>
    </submittedName>
</protein>
<sequence>MNSTAGIIALMYIITIIHPACSATQSPFSQQMTSTTSFQTKRPDRLRFLLDLGRKLGIQQHFPVAAATKNGHAVGQHSSIHTHDAEDYEKIFLTRSRFGFGIG</sequence>
<evidence type="ECO:0000256" key="1">
    <source>
        <dbReference type="SAM" id="SignalP"/>
    </source>
</evidence>
<dbReference type="EMBL" id="MTYJ01000075">
    <property type="protein sequence ID" value="OQV16352.1"/>
    <property type="molecule type" value="Genomic_DNA"/>
</dbReference>
<evidence type="ECO:0000313" key="2">
    <source>
        <dbReference type="EMBL" id="OQV16352.1"/>
    </source>
</evidence>
<feature type="signal peptide" evidence="1">
    <location>
        <begin position="1"/>
        <end position="22"/>
    </location>
</feature>
<reference evidence="3" key="1">
    <citation type="submission" date="2017-01" db="EMBL/GenBank/DDBJ databases">
        <title>Comparative genomics of anhydrobiosis in the tardigrade Hypsibius dujardini.</title>
        <authorList>
            <person name="Yoshida Y."/>
            <person name="Koutsovoulos G."/>
            <person name="Laetsch D."/>
            <person name="Stevens L."/>
            <person name="Kumar S."/>
            <person name="Horikawa D."/>
            <person name="Ishino K."/>
            <person name="Komine S."/>
            <person name="Tomita M."/>
            <person name="Blaxter M."/>
            <person name="Arakawa K."/>
        </authorList>
    </citation>
    <scope>NUCLEOTIDE SEQUENCE [LARGE SCALE GENOMIC DNA]</scope>
    <source>
        <strain evidence="3">Z151</strain>
    </source>
</reference>
<organism evidence="2 3">
    <name type="scientific">Hypsibius exemplaris</name>
    <name type="common">Freshwater tardigrade</name>
    <dbReference type="NCBI Taxonomy" id="2072580"/>
    <lineage>
        <taxon>Eukaryota</taxon>
        <taxon>Metazoa</taxon>
        <taxon>Ecdysozoa</taxon>
        <taxon>Tardigrada</taxon>
        <taxon>Eutardigrada</taxon>
        <taxon>Parachela</taxon>
        <taxon>Hypsibioidea</taxon>
        <taxon>Hypsibiidae</taxon>
        <taxon>Hypsibius</taxon>
    </lineage>
</organism>
<gene>
    <name evidence="2" type="ORF">BV898_09497</name>
</gene>
<evidence type="ECO:0000313" key="3">
    <source>
        <dbReference type="Proteomes" id="UP000192578"/>
    </source>
</evidence>
<dbReference type="Proteomes" id="UP000192578">
    <property type="component" value="Unassembled WGS sequence"/>
</dbReference>
<comment type="caution">
    <text evidence="2">The sequence shown here is derived from an EMBL/GenBank/DDBJ whole genome shotgun (WGS) entry which is preliminary data.</text>
</comment>
<keyword evidence="1" id="KW-0732">Signal</keyword>
<keyword evidence="3" id="KW-1185">Reference proteome</keyword>
<feature type="chain" id="PRO_5012686896" evidence="1">
    <location>
        <begin position="23"/>
        <end position="103"/>
    </location>
</feature>
<accession>A0A1W0WMF0</accession>
<dbReference type="AlphaFoldDB" id="A0A1W0WMF0"/>
<proteinExistence type="predicted"/>